<proteinExistence type="predicted"/>
<name>A0ABP8QBV4_9BACT</name>
<protein>
    <submittedName>
        <fullName evidence="2">Uncharacterized protein</fullName>
    </submittedName>
</protein>
<accession>A0ABP8QBV4</accession>
<reference evidence="3" key="1">
    <citation type="journal article" date="2019" name="Int. J. Syst. Evol. Microbiol.">
        <title>The Global Catalogue of Microorganisms (GCM) 10K type strain sequencing project: providing services to taxonomists for standard genome sequencing and annotation.</title>
        <authorList>
            <consortium name="The Broad Institute Genomics Platform"/>
            <consortium name="The Broad Institute Genome Sequencing Center for Infectious Disease"/>
            <person name="Wu L."/>
            <person name="Ma J."/>
        </authorList>
    </citation>
    <scope>NUCLEOTIDE SEQUENCE [LARGE SCALE GENOMIC DNA]</scope>
    <source>
        <strain evidence="3">JCM 17841</strain>
    </source>
</reference>
<keyword evidence="3" id="KW-1185">Reference proteome</keyword>
<gene>
    <name evidence="2" type="ORF">GCM10023172_21610</name>
</gene>
<dbReference type="EMBL" id="BAABGQ010000006">
    <property type="protein sequence ID" value="GAA4500767.1"/>
    <property type="molecule type" value="Genomic_DNA"/>
</dbReference>
<evidence type="ECO:0000256" key="1">
    <source>
        <dbReference type="SAM" id="MobiDB-lite"/>
    </source>
</evidence>
<organism evidence="2 3">
    <name type="scientific">Hymenobacter ginsengisoli</name>
    <dbReference type="NCBI Taxonomy" id="1051626"/>
    <lineage>
        <taxon>Bacteria</taxon>
        <taxon>Pseudomonadati</taxon>
        <taxon>Bacteroidota</taxon>
        <taxon>Cytophagia</taxon>
        <taxon>Cytophagales</taxon>
        <taxon>Hymenobacteraceae</taxon>
        <taxon>Hymenobacter</taxon>
    </lineage>
</organism>
<comment type="caution">
    <text evidence="2">The sequence shown here is derived from an EMBL/GenBank/DDBJ whole genome shotgun (WGS) entry which is preliminary data.</text>
</comment>
<dbReference type="Proteomes" id="UP001501243">
    <property type="component" value="Unassembled WGS sequence"/>
</dbReference>
<sequence length="62" mass="6588">MTGRVKVQGLGGGTISGPPWREPLKGTDADSKLIAHVTQKKVGAGTAKRLRPSFRASSYYDS</sequence>
<evidence type="ECO:0000313" key="3">
    <source>
        <dbReference type="Proteomes" id="UP001501243"/>
    </source>
</evidence>
<feature type="region of interest" description="Disordered" evidence="1">
    <location>
        <begin position="1"/>
        <end position="26"/>
    </location>
</feature>
<evidence type="ECO:0000313" key="2">
    <source>
        <dbReference type="EMBL" id="GAA4500767.1"/>
    </source>
</evidence>